<evidence type="ECO:0000313" key="3">
    <source>
        <dbReference type="Proteomes" id="UP000035740"/>
    </source>
</evidence>
<evidence type="ECO:0000259" key="1">
    <source>
        <dbReference type="Pfam" id="PF25372"/>
    </source>
</evidence>
<dbReference type="OrthoDB" id="550575at2759"/>
<dbReference type="Gramene" id="KMS93622">
    <property type="protein sequence ID" value="KMS93622"/>
    <property type="gene ID" value="BVRB_029620"/>
</dbReference>
<dbReference type="InterPro" id="IPR006553">
    <property type="entry name" value="Leu-rich_rpt_Cys-con_subtyp"/>
</dbReference>
<name>A0A0J8B157_BETVV</name>
<evidence type="ECO:0000313" key="2">
    <source>
        <dbReference type="EMBL" id="KMS93622.1"/>
    </source>
</evidence>
<organism evidence="2 3">
    <name type="scientific">Beta vulgaris subsp. vulgaris</name>
    <name type="common">Beet</name>
    <dbReference type="NCBI Taxonomy" id="3555"/>
    <lineage>
        <taxon>Eukaryota</taxon>
        <taxon>Viridiplantae</taxon>
        <taxon>Streptophyta</taxon>
        <taxon>Embryophyta</taxon>
        <taxon>Tracheophyta</taxon>
        <taxon>Spermatophyta</taxon>
        <taxon>Magnoliopsida</taxon>
        <taxon>eudicotyledons</taxon>
        <taxon>Gunneridae</taxon>
        <taxon>Pentapetalae</taxon>
        <taxon>Caryophyllales</taxon>
        <taxon>Chenopodiaceae</taxon>
        <taxon>Betoideae</taxon>
        <taxon>Beta</taxon>
    </lineage>
</organism>
<dbReference type="SUPFAM" id="SSF52047">
    <property type="entry name" value="RNI-like"/>
    <property type="match status" value="1"/>
</dbReference>
<dbReference type="EMBL" id="KQ100721">
    <property type="protein sequence ID" value="KMS93622.1"/>
    <property type="molecule type" value="Genomic_DNA"/>
</dbReference>
<dbReference type="Proteomes" id="UP000035740">
    <property type="component" value="Unassembled WGS sequence"/>
</dbReference>
<dbReference type="PANTHER" id="PTHR13318">
    <property type="entry name" value="PARTNER OF PAIRED, ISOFORM B-RELATED"/>
    <property type="match status" value="1"/>
</dbReference>
<dbReference type="GO" id="GO:0031146">
    <property type="term" value="P:SCF-dependent proteasomal ubiquitin-dependent protein catabolic process"/>
    <property type="evidence" value="ECO:0007669"/>
    <property type="project" value="TreeGrafter"/>
</dbReference>
<gene>
    <name evidence="2" type="ORF">BVRB_029620</name>
</gene>
<dbReference type="Gene3D" id="3.80.10.10">
    <property type="entry name" value="Ribonuclease Inhibitor"/>
    <property type="match status" value="1"/>
</dbReference>
<dbReference type="InterPro" id="IPR057207">
    <property type="entry name" value="FBXL15_LRR"/>
</dbReference>
<keyword evidence="3" id="KW-1185">Reference proteome</keyword>
<sequence length="142" mass="15790">MPSCNVTDDHLRVVSRFRDLQRLDLSGCDRLTDAGIRHLARGCTKLQALVLSGCPKISDNALELLTDHCPLTSSPRSAGQRPFEHLQTLDLSETDISDSGVDLVRSRCPHIEQFVANHCYRLSVYPNLYEMFATSCAFQPAA</sequence>
<proteinExistence type="predicted"/>
<feature type="domain" description="F-box/LRR-repeat protein 15-like leucin rich repeat" evidence="1">
    <location>
        <begin position="5"/>
        <end position="121"/>
    </location>
</feature>
<accession>A0A0J8B157</accession>
<dbReference type="AlphaFoldDB" id="A0A0J8B157"/>
<protein>
    <recommendedName>
        <fullName evidence="1">F-box/LRR-repeat protein 15-like leucin rich repeat domain-containing protein</fullName>
    </recommendedName>
</protein>
<dbReference type="InterPro" id="IPR032675">
    <property type="entry name" value="LRR_dom_sf"/>
</dbReference>
<dbReference type="Pfam" id="PF25372">
    <property type="entry name" value="DUF7885"/>
    <property type="match status" value="1"/>
</dbReference>
<reference evidence="2 3" key="1">
    <citation type="journal article" date="2014" name="Nature">
        <title>The genome of the recently domesticated crop plant sugar beet (Beta vulgaris).</title>
        <authorList>
            <person name="Dohm J.C."/>
            <person name="Minoche A.E."/>
            <person name="Holtgrawe D."/>
            <person name="Capella-Gutierrez S."/>
            <person name="Zakrzewski F."/>
            <person name="Tafer H."/>
            <person name="Rupp O."/>
            <person name="Sorensen T.R."/>
            <person name="Stracke R."/>
            <person name="Reinhardt R."/>
            <person name="Goesmann A."/>
            <person name="Kraft T."/>
            <person name="Schulz B."/>
            <person name="Stadler P.F."/>
            <person name="Schmidt T."/>
            <person name="Gabaldon T."/>
            <person name="Lehrach H."/>
            <person name="Weisshaar B."/>
            <person name="Himmelbauer H."/>
        </authorList>
    </citation>
    <scope>NUCLEOTIDE SEQUENCE [LARGE SCALE GENOMIC DNA]</scope>
    <source>
        <tissue evidence="2">Taproot</tissue>
    </source>
</reference>
<dbReference type="SMART" id="SM00367">
    <property type="entry name" value="LRR_CC"/>
    <property type="match status" value="2"/>
</dbReference>
<dbReference type="GO" id="GO:0019005">
    <property type="term" value="C:SCF ubiquitin ligase complex"/>
    <property type="evidence" value="ECO:0007669"/>
    <property type="project" value="TreeGrafter"/>
</dbReference>